<name>A0A4P9YA92_ROZAC</name>
<sequence>MKSDNNDVEAKTRDELDRLKMKEIEQTKYIMDLEFRLQEKEWKLSQTNILLENNRSHSTASEAKMRKLESELLHANKALQEAALREKQLRNACQMEILKAKQNMQVEIDHIKRQLLERIDNEEKITNSESRRIKELEHEIVATQAQLFKLQNENELLKCECEANKIKYKEMEINLKNSESTRNTLIDSNKHINEELTMYKQFLEDKNFEIHRLENDILLLTLEIKEKFTAFINDYKQEY</sequence>
<feature type="coiled-coil region" evidence="1">
    <location>
        <begin position="119"/>
        <end position="160"/>
    </location>
</feature>
<proteinExistence type="predicted"/>
<evidence type="ECO:0000313" key="3">
    <source>
        <dbReference type="Proteomes" id="UP000281549"/>
    </source>
</evidence>
<protein>
    <submittedName>
        <fullName evidence="2">Uncharacterized protein</fullName>
    </submittedName>
</protein>
<dbReference type="EMBL" id="ML006940">
    <property type="protein sequence ID" value="RKP16137.1"/>
    <property type="molecule type" value="Genomic_DNA"/>
</dbReference>
<accession>A0A4P9YA92</accession>
<evidence type="ECO:0000256" key="1">
    <source>
        <dbReference type="SAM" id="Coils"/>
    </source>
</evidence>
<reference evidence="3" key="1">
    <citation type="journal article" date="2018" name="Nat. Microbiol.">
        <title>Leveraging single-cell genomics to expand the fungal tree of life.</title>
        <authorList>
            <person name="Ahrendt S.R."/>
            <person name="Quandt C.A."/>
            <person name="Ciobanu D."/>
            <person name="Clum A."/>
            <person name="Salamov A."/>
            <person name="Andreopoulos B."/>
            <person name="Cheng J.F."/>
            <person name="Woyke T."/>
            <person name="Pelin A."/>
            <person name="Henrissat B."/>
            <person name="Reynolds N.K."/>
            <person name="Benny G.L."/>
            <person name="Smith M.E."/>
            <person name="James T.Y."/>
            <person name="Grigoriev I.V."/>
        </authorList>
    </citation>
    <scope>NUCLEOTIDE SEQUENCE [LARGE SCALE GENOMIC DNA]</scope>
    <source>
        <strain evidence="3">CSF55</strain>
    </source>
</reference>
<dbReference type="Proteomes" id="UP000281549">
    <property type="component" value="Unassembled WGS sequence"/>
</dbReference>
<gene>
    <name evidence="2" type="ORF">ROZALSC1DRAFT_25626</name>
</gene>
<evidence type="ECO:0000313" key="2">
    <source>
        <dbReference type="EMBL" id="RKP16137.1"/>
    </source>
</evidence>
<organism evidence="2 3">
    <name type="scientific">Rozella allomycis (strain CSF55)</name>
    <dbReference type="NCBI Taxonomy" id="988480"/>
    <lineage>
        <taxon>Eukaryota</taxon>
        <taxon>Fungi</taxon>
        <taxon>Fungi incertae sedis</taxon>
        <taxon>Cryptomycota</taxon>
        <taxon>Cryptomycota incertae sedis</taxon>
        <taxon>Rozella</taxon>
    </lineage>
</organism>
<keyword evidence="1" id="KW-0175">Coiled coil</keyword>
<dbReference type="AlphaFoldDB" id="A0A4P9YA92"/>